<name>A0A8T0IRY7_CERPU</name>
<feature type="signal peptide" evidence="1">
    <location>
        <begin position="1"/>
        <end position="15"/>
    </location>
</feature>
<evidence type="ECO:0008006" key="4">
    <source>
        <dbReference type="Google" id="ProtNLM"/>
    </source>
</evidence>
<sequence>MWTPLLICLSHFAFACVSTRWEWCEWSRWFSFLYLLRSLVCFKVSVTNRTMLNLSYLNDLERFS</sequence>
<comment type="caution">
    <text evidence="2">The sequence shown here is derived from an EMBL/GenBank/DDBJ whole genome shotgun (WGS) entry which is preliminary data.</text>
</comment>
<accession>A0A8T0IRY7</accession>
<feature type="chain" id="PRO_5035788880" description="Secreted protein" evidence="1">
    <location>
        <begin position="16"/>
        <end position="64"/>
    </location>
</feature>
<dbReference type="AlphaFoldDB" id="A0A8T0IRY7"/>
<protein>
    <recommendedName>
        <fullName evidence="4">Secreted protein</fullName>
    </recommendedName>
</protein>
<dbReference type="EMBL" id="CM026423">
    <property type="protein sequence ID" value="KAG0585163.1"/>
    <property type="molecule type" value="Genomic_DNA"/>
</dbReference>
<reference evidence="2" key="1">
    <citation type="submission" date="2020-06" db="EMBL/GenBank/DDBJ databases">
        <title>WGS assembly of Ceratodon purpureus strain R40.</title>
        <authorList>
            <person name="Carey S.B."/>
            <person name="Jenkins J."/>
            <person name="Shu S."/>
            <person name="Lovell J.T."/>
            <person name="Sreedasyam A."/>
            <person name="Maumus F."/>
            <person name="Tiley G.P."/>
            <person name="Fernandez-Pozo N."/>
            <person name="Barry K."/>
            <person name="Chen C."/>
            <person name="Wang M."/>
            <person name="Lipzen A."/>
            <person name="Daum C."/>
            <person name="Saski C.A."/>
            <person name="Payton A.C."/>
            <person name="Mcbreen J.C."/>
            <person name="Conrad R.E."/>
            <person name="Kollar L.M."/>
            <person name="Olsson S."/>
            <person name="Huttunen S."/>
            <person name="Landis J.B."/>
            <person name="Wickett N.J."/>
            <person name="Johnson M.G."/>
            <person name="Rensing S.A."/>
            <person name="Grimwood J."/>
            <person name="Schmutz J."/>
            <person name="Mcdaniel S.F."/>
        </authorList>
    </citation>
    <scope>NUCLEOTIDE SEQUENCE</scope>
    <source>
        <strain evidence="2">R40</strain>
    </source>
</reference>
<evidence type="ECO:0000313" key="2">
    <source>
        <dbReference type="EMBL" id="KAG0585163.1"/>
    </source>
</evidence>
<evidence type="ECO:0000256" key="1">
    <source>
        <dbReference type="SAM" id="SignalP"/>
    </source>
</evidence>
<dbReference type="Proteomes" id="UP000822688">
    <property type="component" value="Chromosome 3"/>
</dbReference>
<keyword evidence="3" id="KW-1185">Reference proteome</keyword>
<keyword evidence="1" id="KW-0732">Signal</keyword>
<organism evidence="2 3">
    <name type="scientific">Ceratodon purpureus</name>
    <name type="common">Fire moss</name>
    <name type="synonym">Dicranum purpureum</name>
    <dbReference type="NCBI Taxonomy" id="3225"/>
    <lineage>
        <taxon>Eukaryota</taxon>
        <taxon>Viridiplantae</taxon>
        <taxon>Streptophyta</taxon>
        <taxon>Embryophyta</taxon>
        <taxon>Bryophyta</taxon>
        <taxon>Bryophytina</taxon>
        <taxon>Bryopsida</taxon>
        <taxon>Dicranidae</taxon>
        <taxon>Pseudoditrichales</taxon>
        <taxon>Ditrichaceae</taxon>
        <taxon>Ceratodon</taxon>
    </lineage>
</organism>
<proteinExistence type="predicted"/>
<gene>
    <name evidence="2" type="ORF">KC19_3G263200</name>
</gene>
<evidence type="ECO:0000313" key="3">
    <source>
        <dbReference type="Proteomes" id="UP000822688"/>
    </source>
</evidence>